<evidence type="ECO:0000313" key="1">
    <source>
        <dbReference type="EMBL" id="HBJ08494.1"/>
    </source>
</evidence>
<organism evidence="1 2">
    <name type="scientific">Coprobacter fastidiosus</name>
    <dbReference type="NCBI Taxonomy" id="1099853"/>
    <lineage>
        <taxon>Bacteria</taxon>
        <taxon>Pseudomonadati</taxon>
        <taxon>Bacteroidota</taxon>
        <taxon>Bacteroidia</taxon>
        <taxon>Bacteroidales</taxon>
        <taxon>Barnesiellaceae</taxon>
        <taxon>Coprobacter</taxon>
    </lineage>
</organism>
<proteinExistence type="predicted"/>
<dbReference type="Proteomes" id="UP000262954">
    <property type="component" value="Unassembled WGS sequence"/>
</dbReference>
<reference evidence="1 2" key="1">
    <citation type="journal article" date="2018" name="Nat. Biotechnol.">
        <title>A standardized bacterial taxonomy based on genome phylogeny substantially revises the tree of life.</title>
        <authorList>
            <person name="Parks D.H."/>
            <person name="Chuvochina M."/>
            <person name="Waite D.W."/>
            <person name="Rinke C."/>
            <person name="Skarshewski A."/>
            <person name="Chaumeil P.A."/>
            <person name="Hugenholtz P."/>
        </authorList>
    </citation>
    <scope>NUCLEOTIDE SEQUENCE [LARGE SCALE GENOMIC DNA]</scope>
    <source>
        <strain evidence="1">UBA11482</strain>
    </source>
</reference>
<dbReference type="AlphaFoldDB" id="A0A316R2H8"/>
<dbReference type="RefSeq" id="WP_022389642.1">
    <property type="nucleotide sequence ID" value="NZ_CAWVAS010000002.1"/>
</dbReference>
<sequence length="162" mass="19337">MDGKYLNKQDVYIEFLNKWIENLKLRLNSKSKNVFDDVHINDIDPIFEDKSNWLTGSLEILKLFKKHLANTDFDIILCIFLNRTKLKNNIPKSITQKEINRITTPPSLYLFRKGNKTMIKPTKHIVDNLSTKYKCNVYFGENQELPPEQRFLYRFLYFVIDN</sequence>
<accession>A0A316R2H8</accession>
<evidence type="ECO:0000313" key="2">
    <source>
        <dbReference type="Proteomes" id="UP000262954"/>
    </source>
</evidence>
<comment type="caution">
    <text evidence="1">The sequence shown here is derived from an EMBL/GenBank/DDBJ whole genome shotgun (WGS) entry which is preliminary data.</text>
</comment>
<protein>
    <submittedName>
        <fullName evidence="1">Uncharacterized protein</fullName>
    </submittedName>
</protein>
<dbReference type="EMBL" id="DNWC01000076">
    <property type="protein sequence ID" value="HBJ08494.1"/>
    <property type="molecule type" value="Genomic_DNA"/>
</dbReference>
<gene>
    <name evidence="1" type="ORF">DDY73_05760</name>
</gene>
<name>A0A316R2H8_9BACT</name>